<dbReference type="SMART" id="SM00408">
    <property type="entry name" value="IGc2"/>
    <property type="match status" value="3"/>
</dbReference>
<dbReference type="PRINTS" id="PR00109">
    <property type="entry name" value="TYRKINASE"/>
</dbReference>
<evidence type="ECO:0000256" key="2">
    <source>
        <dbReference type="ARBA" id="ARBA00022692"/>
    </source>
</evidence>
<dbReference type="InterPro" id="IPR003599">
    <property type="entry name" value="Ig_sub"/>
</dbReference>
<dbReference type="SUPFAM" id="SSF48726">
    <property type="entry name" value="Immunoglobulin"/>
    <property type="match status" value="3"/>
</dbReference>
<evidence type="ECO:0000259" key="9">
    <source>
        <dbReference type="PROSITE" id="PS50011"/>
    </source>
</evidence>
<evidence type="ECO:0000256" key="6">
    <source>
        <dbReference type="ARBA" id="ARBA00023180"/>
    </source>
</evidence>
<dbReference type="RefSeq" id="XP_006823670.1">
    <property type="nucleotide sequence ID" value="XM_006823607.1"/>
</dbReference>
<dbReference type="Pfam" id="PF07714">
    <property type="entry name" value="PK_Tyr_Ser-Thr"/>
    <property type="match status" value="1"/>
</dbReference>
<dbReference type="InterPro" id="IPR000719">
    <property type="entry name" value="Prot_kinase_dom"/>
</dbReference>
<evidence type="ECO:0000256" key="4">
    <source>
        <dbReference type="ARBA" id="ARBA00023136"/>
    </source>
</evidence>
<evidence type="ECO:0000259" key="10">
    <source>
        <dbReference type="PROSITE" id="PS50835"/>
    </source>
</evidence>
<dbReference type="PROSITE" id="PS50011">
    <property type="entry name" value="PROTEIN_KINASE_DOM"/>
    <property type="match status" value="1"/>
</dbReference>
<dbReference type="InterPro" id="IPR011009">
    <property type="entry name" value="Kinase-like_dom_sf"/>
</dbReference>
<evidence type="ECO:0000256" key="7">
    <source>
        <dbReference type="ARBA" id="ARBA00023319"/>
    </source>
</evidence>
<dbReference type="InterPro" id="IPR036179">
    <property type="entry name" value="Ig-like_dom_sf"/>
</dbReference>
<keyword evidence="3 8" id="KW-1133">Transmembrane helix</keyword>
<comment type="subcellular location">
    <subcellularLocation>
        <location evidence="1">Membrane</location>
        <topology evidence="1">Single-pass membrane protein</topology>
    </subcellularLocation>
</comment>
<feature type="domain" description="Protein kinase" evidence="9">
    <location>
        <begin position="283"/>
        <end position="569"/>
    </location>
</feature>
<organism evidence="11 12">
    <name type="scientific">Saccoglossus kowalevskii</name>
    <name type="common">Acorn worm</name>
    <dbReference type="NCBI Taxonomy" id="10224"/>
    <lineage>
        <taxon>Eukaryota</taxon>
        <taxon>Metazoa</taxon>
        <taxon>Hemichordata</taxon>
        <taxon>Enteropneusta</taxon>
        <taxon>Harrimaniidae</taxon>
        <taxon>Saccoglossus</taxon>
    </lineage>
</organism>
<dbReference type="PIRSF" id="PIRSF000615">
    <property type="entry name" value="TyrPK_CSF1-R"/>
    <property type="match status" value="1"/>
</dbReference>
<evidence type="ECO:0000256" key="8">
    <source>
        <dbReference type="SAM" id="Phobius"/>
    </source>
</evidence>
<dbReference type="InterPro" id="IPR013783">
    <property type="entry name" value="Ig-like_fold"/>
</dbReference>
<dbReference type="Gene3D" id="1.10.510.10">
    <property type="entry name" value="Transferase(Phosphotransferase) domain 1"/>
    <property type="match status" value="1"/>
</dbReference>
<dbReference type="InterPro" id="IPR007110">
    <property type="entry name" value="Ig-like_dom"/>
</dbReference>
<dbReference type="PANTHER" id="PTHR24416:SF621">
    <property type="entry name" value="TYROSINE KINASE RECEPTOR CAD96CA"/>
    <property type="match status" value="1"/>
</dbReference>
<feature type="domain" description="Ig-like" evidence="10">
    <location>
        <begin position="93"/>
        <end position="179"/>
    </location>
</feature>
<keyword evidence="7" id="KW-0393">Immunoglobulin domain</keyword>
<dbReference type="Pfam" id="PF13927">
    <property type="entry name" value="Ig_3"/>
    <property type="match status" value="2"/>
</dbReference>
<keyword evidence="4 8" id="KW-0472">Membrane</keyword>
<keyword evidence="11" id="KW-1185">Reference proteome</keyword>
<keyword evidence="6" id="KW-0325">Glycoprotein</keyword>
<dbReference type="GeneID" id="102804031"/>
<evidence type="ECO:0000313" key="12">
    <source>
        <dbReference type="RefSeq" id="XP_006823670.1"/>
    </source>
</evidence>
<dbReference type="InterPro" id="IPR050122">
    <property type="entry name" value="RTK"/>
</dbReference>
<proteinExistence type="predicted"/>
<evidence type="ECO:0000256" key="1">
    <source>
        <dbReference type="ARBA" id="ARBA00004167"/>
    </source>
</evidence>
<protein>
    <submittedName>
        <fullName evidence="12">Fibroblast growth factor receptor-like</fullName>
    </submittedName>
</protein>
<keyword evidence="2 8" id="KW-0812">Transmembrane</keyword>
<dbReference type="InterPro" id="IPR003598">
    <property type="entry name" value="Ig_sub2"/>
</dbReference>
<dbReference type="Proteomes" id="UP000694865">
    <property type="component" value="Unplaced"/>
</dbReference>
<accession>A0ABM0MUH9</accession>
<feature type="domain" description="Ig-like" evidence="10">
    <location>
        <begin position="185"/>
        <end position="282"/>
    </location>
</feature>
<keyword evidence="5" id="KW-1015">Disulfide bond</keyword>
<feature type="non-terminal residue" evidence="12">
    <location>
        <position position="1"/>
    </location>
</feature>
<feature type="domain" description="Ig-like" evidence="10">
    <location>
        <begin position="1"/>
        <end position="89"/>
    </location>
</feature>
<dbReference type="SUPFAM" id="SSF56112">
    <property type="entry name" value="Protein kinase-like (PK-like)"/>
    <property type="match status" value="1"/>
</dbReference>
<dbReference type="PANTHER" id="PTHR24416">
    <property type="entry name" value="TYROSINE-PROTEIN KINASE RECEPTOR"/>
    <property type="match status" value="1"/>
</dbReference>
<reference evidence="12" key="1">
    <citation type="submission" date="2025-08" db="UniProtKB">
        <authorList>
            <consortium name="RefSeq"/>
        </authorList>
    </citation>
    <scope>IDENTIFICATION</scope>
    <source>
        <tissue evidence="12">Testes</tissue>
    </source>
</reference>
<name>A0ABM0MUH9_SACKO</name>
<evidence type="ECO:0000256" key="3">
    <source>
        <dbReference type="ARBA" id="ARBA00022989"/>
    </source>
</evidence>
<gene>
    <name evidence="12" type="primary">LOC102804031</name>
</gene>
<dbReference type="InterPro" id="IPR001245">
    <property type="entry name" value="Ser-Thr/Tyr_kinase_cat_dom"/>
</dbReference>
<dbReference type="SMART" id="SM00409">
    <property type="entry name" value="IG"/>
    <property type="match status" value="3"/>
</dbReference>
<dbReference type="Gene3D" id="2.60.40.10">
    <property type="entry name" value="Immunoglobulins"/>
    <property type="match status" value="3"/>
</dbReference>
<dbReference type="PROSITE" id="PS50835">
    <property type="entry name" value="IG_LIKE"/>
    <property type="match status" value="3"/>
</dbReference>
<dbReference type="CDD" id="cd00192">
    <property type="entry name" value="PTKc"/>
    <property type="match status" value="1"/>
</dbReference>
<evidence type="ECO:0000313" key="11">
    <source>
        <dbReference type="Proteomes" id="UP000694865"/>
    </source>
</evidence>
<feature type="transmembrane region" description="Helical" evidence="8">
    <location>
        <begin position="294"/>
        <end position="319"/>
    </location>
</feature>
<evidence type="ECO:0000256" key="5">
    <source>
        <dbReference type="ARBA" id="ARBA00023157"/>
    </source>
</evidence>
<sequence>PAFIYPEPNDSCAIQGQDMYLTCIAYGKPDTIIYKWYKDGVSLTQDESKYSIIDGSLLIKDVTQLDDAEYTCQAFNYIREDDEATAQLYIHYPPVVETEDKLFVREFQSLYLICVLTDGEPLPSTEAVKWKEPDDMLANRDNPLELTNIQRNQAGIYTCEVNNTLCMVEQGKGSSETIIIVEYGPWIVNGENNHHTASEGHNVTLDCIVDAVPHAEVLWSYETDEIIHTTENMVHDVRVINETHVHGYLHILNITSEQFGKYNCTGSNLYGEDTVIVILSVEDHEIEEPGEGSVGIIIVVFLLIILILAGSIGVSLLVVSKRRGASKSDKETVEYNAAKSYLLREIEVMKHISKYDNVIKYCGDCVTKDPIHMIFEYCPFGDLKTYLQMYRKQCDKSWLMSGSDSPWKMEFITWCIQIAKGLSFMEKEEIVLRVLTARSILIGNDRICKITDLGFSTAVMSPSEFEDNVKSCLPLRWMALESLLDCFYTSKSDTWSYGIVIWEIFSLGCHPYPEMTATDVVPELQRGYRMGRPTHCSKNIYNVMLDCWNEEPSSRPEYEDTIYILQSLLNLQLDDESYNHTGDDDANQIS</sequence>